<feature type="region of interest" description="Disordered" evidence="1">
    <location>
        <begin position="21"/>
        <end position="59"/>
    </location>
</feature>
<feature type="region of interest" description="Disordered" evidence="1">
    <location>
        <begin position="80"/>
        <end position="117"/>
    </location>
</feature>
<evidence type="ECO:0000313" key="3">
    <source>
        <dbReference type="Proteomes" id="UP000825729"/>
    </source>
</evidence>
<dbReference type="EMBL" id="JAINDJ010000006">
    <property type="protein sequence ID" value="KAG9444978.1"/>
    <property type="molecule type" value="Genomic_DNA"/>
</dbReference>
<dbReference type="Proteomes" id="UP000825729">
    <property type="component" value="Unassembled WGS sequence"/>
</dbReference>
<keyword evidence="3" id="KW-1185">Reference proteome</keyword>
<gene>
    <name evidence="2" type="ORF">H6P81_016318</name>
</gene>
<comment type="caution">
    <text evidence="2">The sequence shown here is derived from an EMBL/GenBank/DDBJ whole genome shotgun (WGS) entry which is preliminary data.</text>
</comment>
<evidence type="ECO:0000256" key="1">
    <source>
        <dbReference type="SAM" id="MobiDB-lite"/>
    </source>
</evidence>
<accession>A0AAV7ECK6</accession>
<sequence>MILGMGFNVILELRSNQSISRRTHYGSDGPSRRRQGKGSSNNKHSSHKQGLFHSSFRGHSHGRIRHGIIAESPPSNSVGFLVGYTSPENQGPMSSRLGASPHGKGILSRSSPPVGSMPKWVQAAKVPEVSLALYK</sequence>
<organism evidence="2 3">
    <name type="scientific">Aristolochia fimbriata</name>
    <name type="common">White veined hardy Dutchman's pipe vine</name>
    <dbReference type="NCBI Taxonomy" id="158543"/>
    <lineage>
        <taxon>Eukaryota</taxon>
        <taxon>Viridiplantae</taxon>
        <taxon>Streptophyta</taxon>
        <taxon>Embryophyta</taxon>
        <taxon>Tracheophyta</taxon>
        <taxon>Spermatophyta</taxon>
        <taxon>Magnoliopsida</taxon>
        <taxon>Magnoliidae</taxon>
        <taxon>Piperales</taxon>
        <taxon>Aristolochiaceae</taxon>
        <taxon>Aristolochia</taxon>
    </lineage>
</organism>
<proteinExistence type="predicted"/>
<reference evidence="2 3" key="1">
    <citation type="submission" date="2021-07" db="EMBL/GenBank/DDBJ databases">
        <title>The Aristolochia fimbriata genome: insights into angiosperm evolution, floral development and chemical biosynthesis.</title>
        <authorList>
            <person name="Jiao Y."/>
        </authorList>
    </citation>
    <scope>NUCLEOTIDE SEQUENCE [LARGE SCALE GENOMIC DNA]</scope>
    <source>
        <strain evidence="2">IBCAS-2021</strain>
        <tissue evidence="2">Leaf</tissue>
    </source>
</reference>
<protein>
    <submittedName>
        <fullName evidence="2">Uncharacterized protein</fullName>
    </submittedName>
</protein>
<evidence type="ECO:0000313" key="2">
    <source>
        <dbReference type="EMBL" id="KAG9444978.1"/>
    </source>
</evidence>
<name>A0AAV7ECK6_ARIFI</name>
<dbReference type="AlphaFoldDB" id="A0AAV7ECK6"/>